<proteinExistence type="predicted"/>
<accession>A0A4V2YKF3</accession>
<dbReference type="InterPro" id="IPR029058">
    <property type="entry name" value="AB_hydrolase_fold"/>
</dbReference>
<dbReference type="Gene3D" id="3.40.50.1820">
    <property type="entry name" value="alpha/beta hydrolase"/>
    <property type="match status" value="1"/>
</dbReference>
<dbReference type="InterPro" id="IPR050266">
    <property type="entry name" value="AB_hydrolase_sf"/>
</dbReference>
<gene>
    <name evidence="2" type="ORF">E1286_30610</name>
</gene>
<dbReference type="PANTHER" id="PTHR43798">
    <property type="entry name" value="MONOACYLGLYCEROL LIPASE"/>
    <property type="match status" value="1"/>
</dbReference>
<name>A0A4V2YKF3_9ACTN</name>
<dbReference type="GO" id="GO:0016787">
    <property type="term" value="F:hydrolase activity"/>
    <property type="evidence" value="ECO:0007669"/>
    <property type="project" value="UniProtKB-KW"/>
</dbReference>
<protein>
    <submittedName>
        <fullName evidence="2">Alpha/beta fold hydrolase</fullName>
    </submittedName>
</protein>
<feature type="domain" description="AB hydrolase-1" evidence="1">
    <location>
        <begin position="22"/>
        <end position="100"/>
    </location>
</feature>
<keyword evidence="2" id="KW-0378">Hydrolase</keyword>
<dbReference type="PANTHER" id="PTHR43798:SF24">
    <property type="entry name" value="CIS-3-ALKYL-4-ALKYLOXETAN-2-ONE DECARBOXYLASE"/>
    <property type="match status" value="1"/>
</dbReference>
<comment type="caution">
    <text evidence="2">The sequence shown here is derived from an EMBL/GenBank/DDBJ whole genome shotgun (WGS) entry which is preliminary data.</text>
</comment>
<dbReference type="SUPFAM" id="SSF53474">
    <property type="entry name" value="alpha/beta-Hydrolases"/>
    <property type="match status" value="1"/>
</dbReference>
<dbReference type="InterPro" id="IPR000073">
    <property type="entry name" value="AB_hydrolase_1"/>
</dbReference>
<evidence type="ECO:0000313" key="2">
    <source>
        <dbReference type="EMBL" id="TDD42477.1"/>
    </source>
</evidence>
<dbReference type="OrthoDB" id="3400345at2"/>
<dbReference type="RefSeq" id="WP_132618023.1">
    <property type="nucleotide sequence ID" value="NZ_SMKQ01000126.1"/>
</dbReference>
<sequence>MPTTPVLDSYINHIEAGTCDLPVVFLHGSPTSSHIWRNVIPHVTDRARSLAPDLIGMGASGKPDIAYRFTAHARYLDAWFQAQDLDKVVLVGHDWGGALAMD</sequence>
<keyword evidence="3" id="KW-1185">Reference proteome</keyword>
<organism evidence="2 3">
    <name type="scientific">Nonomuraea terrae</name>
    <dbReference type="NCBI Taxonomy" id="2530383"/>
    <lineage>
        <taxon>Bacteria</taxon>
        <taxon>Bacillati</taxon>
        <taxon>Actinomycetota</taxon>
        <taxon>Actinomycetes</taxon>
        <taxon>Streptosporangiales</taxon>
        <taxon>Streptosporangiaceae</taxon>
        <taxon>Nonomuraea</taxon>
    </lineage>
</organism>
<evidence type="ECO:0000259" key="1">
    <source>
        <dbReference type="Pfam" id="PF00561"/>
    </source>
</evidence>
<reference evidence="2 3" key="1">
    <citation type="submission" date="2019-03" db="EMBL/GenBank/DDBJ databases">
        <title>Draft genome sequences of novel Actinobacteria.</title>
        <authorList>
            <person name="Sahin N."/>
            <person name="Ay H."/>
            <person name="Saygin H."/>
        </authorList>
    </citation>
    <scope>NUCLEOTIDE SEQUENCE [LARGE SCALE GENOMIC DNA]</scope>
    <source>
        <strain evidence="2 3">CH32</strain>
    </source>
</reference>
<dbReference type="Proteomes" id="UP000295302">
    <property type="component" value="Unassembled WGS sequence"/>
</dbReference>
<dbReference type="Pfam" id="PF00561">
    <property type="entry name" value="Abhydrolase_1"/>
    <property type="match status" value="1"/>
</dbReference>
<dbReference type="AlphaFoldDB" id="A0A4V2YKF3"/>
<dbReference type="EMBL" id="SMKQ01000126">
    <property type="protein sequence ID" value="TDD42477.1"/>
    <property type="molecule type" value="Genomic_DNA"/>
</dbReference>
<dbReference type="GO" id="GO:0016020">
    <property type="term" value="C:membrane"/>
    <property type="evidence" value="ECO:0007669"/>
    <property type="project" value="TreeGrafter"/>
</dbReference>
<evidence type="ECO:0000313" key="3">
    <source>
        <dbReference type="Proteomes" id="UP000295302"/>
    </source>
</evidence>